<dbReference type="InterPro" id="IPR036388">
    <property type="entry name" value="WH-like_DNA-bd_sf"/>
</dbReference>
<organism evidence="8 9">
    <name type="scientific">Ficus carica</name>
    <name type="common">Common fig</name>
    <dbReference type="NCBI Taxonomy" id="3494"/>
    <lineage>
        <taxon>Eukaryota</taxon>
        <taxon>Viridiplantae</taxon>
        <taxon>Streptophyta</taxon>
        <taxon>Embryophyta</taxon>
        <taxon>Tracheophyta</taxon>
        <taxon>Spermatophyta</taxon>
        <taxon>Magnoliopsida</taxon>
        <taxon>eudicotyledons</taxon>
        <taxon>Gunneridae</taxon>
        <taxon>Pentapetalae</taxon>
        <taxon>rosids</taxon>
        <taxon>fabids</taxon>
        <taxon>Rosales</taxon>
        <taxon>Moraceae</taxon>
        <taxon>Ficeae</taxon>
        <taxon>Ficus</taxon>
    </lineage>
</organism>
<dbReference type="Proteomes" id="UP001187192">
    <property type="component" value="Unassembled WGS sequence"/>
</dbReference>
<dbReference type="EMBL" id="BTGU01000043">
    <property type="protein sequence ID" value="GMN52866.1"/>
    <property type="molecule type" value="Genomic_DNA"/>
</dbReference>
<evidence type="ECO:0000259" key="6">
    <source>
        <dbReference type="Pfam" id="PF23559"/>
    </source>
</evidence>
<dbReference type="FunFam" id="1.10.8.430:FF:000003">
    <property type="entry name" value="Probable disease resistance protein At5g66910"/>
    <property type="match status" value="1"/>
</dbReference>
<evidence type="ECO:0000313" key="8">
    <source>
        <dbReference type="EMBL" id="GMN52866.1"/>
    </source>
</evidence>
<dbReference type="PRINTS" id="PR00364">
    <property type="entry name" value="DISEASERSIST"/>
</dbReference>
<dbReference type="Gene3D" id="1.10.8.430">
    <property type="entry name" value="Helical domain of apoptotic protease-activating factors"/>
    <property type="match status" value="1"/>
</dbReference>
<dbReference type="Pfam" id="PF23559">
    <property type="entry name" value="WHD_DRP"/>
    <property type="match status" value="1"/>
</dbReference>
<feature type="domain" description="NB-ARC" evidence="4">
    <location>
        <begin position="160"/>
        <end position="241"/>
    </location>
</feature>
<evidence type="ECO:0000313" key="9">
    <source>
        <dbReference type="Proteomes" id="UP001187192"/>
    </source>
</evidence>
<dbReference type="FunFam" id="1.10.10.10:FF:000322">
    <property type="entry name" value="Probable disease resistance protein At1g63360"/>
    <property type="match status" value="1"/>
</dbReference>
<dbReference type="CDD" id="cd14798">
    <property type="entry name" value="RX-CC_like"/>
    <property type="match status" value="1"/>
</dbReference>
<keyword evidence="1" id="KW-0677">Repeat</keyword>
<reference evidence="8" key="1">
    <citation type="submission" date="2023-07" db="EMBL/GenBank/DDBJ databases">
        <title>draft genome sequence of fig (Ficus carica).</title>
        <authorList>
            <person name="Takahashi T."/>
            <person name="Nishimura K."/>
        </authorList>
    </citation>
    <scope>NUCLEOTIDE SEQUENCE</scope>
</reference>
<comment type="caution">
    <text evidence="8">The sequence shown here is derived from an EMBL/GenBank/DDBJ whole genome shotgun (WGS) entry which is preliminary data.</text>
</comment>
<name>A0AA88AZ90_FICCA</name>
<dbReference type="GO" id="GO:0043531">
    <property type="term" value="F:ADP binding"/>
    <property type="evidence" value="ECO:0007669"/>
    <property type="project" value="InterPro"/>
</dbReference>
<keyword evidence="9" id="KW-1185">Reference proteome</keyword>
<dbReference type="InterPro" id="IPR032675">
    <property type="entry name" value="LRR_dom_sf"/>
</dbReference>
<dbReference type="PANTHER" id="PTHR23155">
    <property type="entry name" value="DISEASE RESISTANCE PROTEIN RP"/>
    <property type="match status" value="1"/>
</dbReference>
<evidence type="ECO:0000256" key="2">
    <source>
        <dbReference type="ARBA" id="ARBA00022741"/>
    </source>
</evidence>
<dbReference type="InterPro" id="IPR058922">
    <property type="entry name" value="WHD_DRP"/>
</dbReference>
<dbReference type="Pfam" id="PF23598">
    <property type="entry name" value="LRR_14"/>
    <property type="match status" value="1"/>
</dbReference>
<dbReference type="GO" id="GO:0098542">
    <property type="term" value="P:defense response to other organism"/>
    <property type="evidence" value="ECO:0007669"/>
    <property type="project" value="TreeGrafter"/>
</dbReference>
<dbReference type="PANTHER" id="PTHR23155:SF1193">
    <property type="entry name" value="DISEASE RESISTANCE PROTEIN RPP13-RELATED"/>
    <property type="match status" value="1"/>
</dbReference>
<evidence type="ECO:0000259" key="7">
    <source>
        <dbReference type="Pfam" id="PF23598"/>
    </source>
</evidence>
<feature type="domain" description="NB-ARC" evidence="4">
    <location>
        <begin position="256"/>
        <end position="362"/>
    </location>
</feature>
<feature type="domain" description="Disease resistance protein winged helix" evidence="6">
    <location>
        <begin position="452"/>
        <end position="525"/>
    </location>
</feature>
<gene>
    <name evidence="8" type="ORF">TIFTF001_021996</name>
</gene>
<sequence length="961" mass="111155">MVEFVASKLAEAVVSQAVQRIADLLFHEAASLSSVRGDVEKLQKELTWMQCFLRDADRKQDQDDRVRKWVAEVRDVAHDVEDAIETYVYKVHSSHNIVKGLHIRKLRTKIDSIKDDLKSICERRLRYQIDLSRGEGGSSFMNLRRSYPDDEDDEVVSLTESVVALKAQLMREEDRLCVISIVGMGGIGKTTLAKKVFNDVDVKKHFDCCAWVFISQQYAIRDVLCEIIVQVGFPSRWKEKMDIRERLQQWEKVDKKDILEQLIKGERERLKDAREHELVDRLKKELKEERYLVVFDDVWSARAWESMKSAFPKGKKGSKVVFTTRKKDVALDVDPFSPPIEPPLLTEQESWELLHQKAFPKSIFPQHNCPKEFEELGKEMVKKCGGLPLAIVMLGGLLRVKKSPEEWKKVHRNINSHLNNSKSEYGVVEILALSYHDLPYNLKPCFLYLGSFPEYWEIPKGKLIRLWIAEGFIPTQKNEIEETIEDVAEQYLEELINRCMVQVDKRDHTGMGVKTCRIHDRMRDFCVSKAIEDNFFAIAEQLEGNTTTPSNRHFATVHSRRVAVHLGSSFGTHHVHSQIRSLLWSDVDNDLGNLQLTNKKFRLLRVLELGSVRNTRTLHKVPKEIGNLVHLRYLSLRNAEISELPSSLGKLRNLHTLDVRMKVLMKLPETTSRLIRLRHLFLPDSRHKGDITWSRCHFRMDNLTNLQTLKHVRAEDLIAHDAVFKMTNLQHLVVQFKCSTELISVAESPAFQLGRLRSLEMYMQNPTETNRASRPIHEDEHAFTSLESLSRCHLLSKLCLAGKIITRHSSDHLLQSQPESLTKLTLRYTEIKQDGIHVLERLLRNLRFLLLGYESYKDSSMVFSANGFPKLETLQLFGLFQLEEWMVENGAAPSLKRLDIEYLPKLTMIPNGLIHVITLQELNVIRMNRFRARLQLVDGIKGEDFHKVQHIPSVSFLNTTV</sequence>
<evidence type="ECO:0000256" key="3">
    <source>
        <dbReference type="ARBA" id="ARBA00022821"/>
    </source>
</evidence>
<dbReference type="InterPro" id="IPR038005">
    <property type="entry name" value="RX-like_CC"/>
</dbReference>
<evidence type="ECO:0000256" key="1">
    <source>
        <dbReference type="ARBA" id="ARBA00022737"/>
    </source>
</evidence>
<feature type="domain" description="Disease resistance R13L4/SHOC-2-like LRR" evidence="7">
    <location>
        <begin position="579"/>
        <end position="924"/>
    </location>
</feature>
<dbReference type="InterPro" id="IPR041118">
    <property type="entry name" value="Rx_N"/>
</dbReference>
<dbReference type="Pfam" id="PF00931">
    <property type="entry name" value="NB-ARC"/>
    <property type="match status" value="2"/>
</dbReference>
<dbReference type="Gene3D" id="1.10.10.10">
    <property type="entry name" value="Winged helix-like DNA-binding domain superfamily/Winged helix DNA-binding domain"/>
    <property type="match status" value="1"/>
</dbReference>
<dbReference type="InterPro" id="IPR002182">
    <property type="entry name" value="NB-ARC"/>
</dbReference>
<dbReference type="Gene3D" id="3.80.10.10">
    <property type="entry name" value="Ribonuclease Inhibitor"/>
    <property type="match status" value="2"/>
</dbReference>
<feature type="domain" description="Disease resistance N-terminal" evidence="5">
    <location>
        <begin position="13"/>
        <end position="95"/>
    </location>
</feature>
<accession>A0AA88AZ90</accession>
<dbReference type="AlphaFoldDB" id="A0AA88AZ90"/>
<dbReference type="InterPro" id="IPR044974">
    <property type="entry name" value="Disease_R_plants"/>
</dbReference>
<dbReference type="InterPro" id="IPR027417">
    <property type="entry name" value="P-loop_NTPase"/>
</dbReference>
<dbReference type="InterPro" id="IPR042197">
    <property type="entry name" value="Apaf_helical"/>
</dbReference>
<dbReference type="InterPro" id="IPR055414">
    <property type="entry name" value="LRR_R13L4/SHOC2-like"/>
</dbReference>
<dbReference type="SUPFAM" id="SSF52058">
    <property type="entry name" value="L domain-like"/>
    <property type="match status" value="1"/>
</dbReference>
<evidence type="ECO:0000259" key="4">
    <source>
        <dbReference type="Pfam" id="PF00931"/>
    </source>
</evidence>
<dbReference type="Gene3D" id="3.40.50.300">
    <property type="entry name" value="P-loop containing nucleotide triphosphate hydrolases"/>
    <property type="match status" value="1"/>
</dbReference>
<evidence type="ECO:0000259" key="5">
    <source>
        <dbReference type="Pfam" id="PF18052"/>
    </source>
</evidence>
<keyword evidence="3" id="KW-0611">Plant defense</keyword>
<dbReference type="Pfam" id="PF18052">
    <property type="entry name" value="Rx_N"/>
    <property type="match status" value="1"/>
</dbReference>
<keyword evidence="2" id="KW-0547">Nucleotide-binding</keyword>
<dbReference type="SUPFAM" id="SSF52540">
    <property type="entry name" value="P-loop containing nucleoside triphosphate hydrolases"/>
    <property type="match status" value="1"/>
</dbReference>
<dbReference type="Gene3D" id="1.20.5.4130">
    <property type="match status" value="1"/>
</dbReference>
<proteinExistence type="predicted"/>
<protein>
    <submittedName>
        <fullName evidence="8">Uncharacterized protein</fullName>
    </submittedName>
</protein>